<dbReference type="Pfam" id="PF09694">
    <property type="entry name" value="Gcw_chp"/>
    <property type="match status" value="1"/>
</dbReference>
<dbReference type="RefSeq" id="WP_311653612.1">
    <property type="nucleotide sequence ID" value="NZ_JAVRIB010000013.1"/>
</dbReference>
<sequence>MKSFKYLAVAGLVGSSALVSAPAMAGSLTGSVGVMSQYLFRGIEQGPGAAGYGGLDYGFDSGFYVGTWAATVGFASASGSSSEVDIYAGYAGESAGGLGYDVGVLYYWYPEEDEAGSATPTNNTFEIYGSLGFGPVGLSAYYAPSDYFAASDPDTPDPTDDAGGAYGVYASFSTPMTDKLSFDAAVGYNGGSGNDAFAGPNDDSYMEYNLGVSAALDNGFGMSFALVMTDIEAPGVDDDPKLVVDGSYGFDL</sequence>
<keyword evidence="1" id="KW-0732">Signal</keyword>
<organism evidence="2 3">
    <name type="scientific">Spectribacter hydrogenoxidans</name>
    <dbReference type="NCBI Taxonomy" id="3075608"/>
    <lineage>
        <taxon>Bacteria</taxon>
        <taxon>Pseudomonadati</taxon>
        <taxon>Pseudomonadota</taxon>
        <taxon>Gammaproteobacteria</taxon>
        <taxon>Salinisphaerales</taxon>
        <taxon>Salinisphaeraceae</taxon>
        <taxon>Spectribacter</taxon>
    </lineage>
</organism>
<feature type="signal peptide" evidence="1">
    <location>
        <begin position="1"/>
        <end position="25"/>
    </location>
</feature>
<dbReference type="Proteomes" id="UP001251857">
    <property type="component" value="Unassembled WGS sequence"/>
</dbReference>
<dbReference type="EMBL" id="JAVRIB010000013">
    <property type="protein sequence ID" value="MDT0635711.1"/>
    <property type="molecule type" value="Genomic_DNA"/>
</dbReference>
<feature type="chain" id="PRO_5045882516" evidence="1">
    <location>
        <begin position="26"/>
        <end position="252"/>
    </location>
</feature>
<dbReference type="SUPFAM" id="SSF56935">
    <property type="entry name" value="Porins"/>
    <property type="match status" value="1"/>
</dbReference>
<protein>
    <submittedName>
        <fullName evidence="2">TorF family putative porin</fullName>
    </submittedName>
</protein>
<dbReference type="InterPro" id="IPR010239">
    <property type="entry name" value="CHP02001"/>
</dbReference>
<gene>
    <name evidence="2" type="ORF">RM532_12205</name>
</gene>
<dbReference type="NCBIfam" id="TIGR02001">
    <property type="entry name" value="gcw_chp"/>
    <property type="match status" value="1"/>
</dbReference>
<evidence type="ECO:0000256" key="1">
    <source>
        <dbReference type="SAM" id="SignalP"/>
    </source>
</evidence>
<name>A0ABU3C2C2_9GAMM</name>
<comment type="caution">
    <text evidence="2">The sequence shown here is derived from an EMBL/GenBank/DDBJ whole genome shotgun (WGS) entry which is preliminary data.</text>
</comment>
<evidence type="ECO:0000313" key="3">
    <source>
        <dbReference type="Proteomes" id="UP001251857"/>
    </source>
</evidence>
<proteinExistence type="predicted"/>
<reference evidence="2 3" key="1">
    <citation type="submission" date="2023-09" db="EMBL/GenBank/DDBJ databases">
        <authorList>
            <person name="Rey-Velasco X."/>
        </authorList>
    </citation>
    <scope>NUCLEOTIDE SEQUENCE [LARGE SCALE GENOMIC DNA]</scope>
    <source>
        <strain evidence="2 3">W335</strain>
    </source>
</reference>
<evidence type="ECO:0000313" key="2">
    <source>
        <dbReference type="EMBL" id="MDT0635711.1"/>
    </source>
</evidence>
<keyword evidence="3" id="KW-1185">Reference proteome</keyword>
<accession>A0ABU3C2C2</accession>